<dbReference type="GO" id="GO:0009103">
    <property type="term" value="P:lipopolysaccharide biosynthetic process"/>
    <property type="evidence" value="ECO:0007669"/>
    <property type="project" value="UniProtKB-KW"/>
</dbReference>
<keyword evidence="4" id="KW-0812">Transmembrane</keyword>
<dbReference type="Gene3D" id="3.90.550.10">
    <property type="entry name" value="Spore Coat Polysaccharide Biosynthesis Protein SpsA, Chain A"/>
    <property type="match status" value="1"/>
</dbReference>
<dbReference type="PANTHER" id="PTHR48090:SF3">
    <property type="entry name" value="UNDECAPRENYL-PHOSPHATE 4-DEOXY-4-FORMAMIDO-L-ARABINOSE TRANSFERASE"/>
    <property type="match status" value="1"/>
</dbReference>
<dbReference type="InterPro" id="IPR050256">
    <property type="entry name" value="Glycosyltransferase_2"/>
</dbReference>
<sequence>MELSIVIPVFNEEGNVEELAQEVDWALEGSRLTWECLWVDDGSTDGTADKLYIIAARDPKGRHRFLRFERNAGQSAALWAGFRHARGALIATLDGDGQNDPADLPRLVDMLRREGYDMVNGYRAKRRDSLVRKISSRIANGFRNWVTGKTVRDVGCSTRVFRRECVEHLPPFKGLHRFLPTLTVLYGYRIAETQVGHRPRRKGVTKYGIHNRLWVGLLDSFGVWWLRRRAFRYRIVQTFPEEGCS</sequence>
<dbReference type="SUPFAM" id="SSF53448">
    <property type="entry name" value="Nucleotide-diphospho-sugar transferases"/>
    <property type="match status" value="1"/>
</dbReference>
<dbReference type="OrthoDB" id="9802649at2"/>
<keyword evidence="1" id="KW-1003">Cell membrane</keyword>
<evidence type="ECO:0000256" key="2">
    <source>
        <dbReference type="ARBA" id="ARBA00022676"/>
    </source>
</evidence>
<name>A0A1M5I121_9BACT</name>
<evidence type="ECO:0000256" key="6">
    <source>
        <dbReference type="ARBA" id="ARBA00022989"/>
    </source>
</evidence>
<dbReference type="STRING" id="1121391.SAMN02745206_03485"/>
<dbReference type="InterPro" id="IPR001173">
    <property type="entry name" value="Glyco_trans_2-like"/>
</dbReference>
<dbReference type="GO" id="GO:0005886">
    <property type="term" value="C:plasma membrane"/>
    <property type="evidence" value="ECO:0007669"/>
    <property type="project" value="TreeGrafter"/>
</dbReference>
<evidence type="ECO:0000313" key="9">
    <source>
        <dbReference type="EMBL" id="SHG21847.1"/>
    </source>
</evidence>
<evidence type="ECO:0000256" key="7">
    <source>
        <dbReference type="ARBA" id="ARBA00023136"/>
    </source>
</evidence>
<keyword evidence="10" id="KW-1185">Reference proteome</keyword>
<organism evidence="9 10">
    <name type="scientific">Desulfacinum infernum DSM 9756</name>
    <dbReference type="NCBI Taxonomy" id="1121391"/>
    <lineage>
        <taxon>Bacteria</taxon>
        <taxon>Pseudomonadati</taxon>
        <taxon>Thermodesulfobacteriota</taxon>
        <taxon>Syntrophobacteria</taxon>
        <taxon>Syntrophobacterales</taxon>
        <taxon>Syntrophobacteraceae</taxon>
        <taxon>Desulfacinum</taxon>
    </lineage>
</organism>
<evidence type="ECO:0000259" key="8">
    <source>
        <dbReference type="Pfam" id="PF00535"/>
    </source>
</evidence>
<keyword evidence="6" id="KW-1133">Transmembrane helix</keyword>
<gene>
    <name evidence="9" type="ORF">SAMN02745206_03485</name>
</gene>
<keyword evidence="7" id="KW-0472">Membrane</keyword>
<dbReference type="Pfam" id="PF00535">
    <property type="entry name" value="Glycos_transf_2"/>
    <property type="match status" value="1"/>
</dbReference>
<keyword evidence="2 9" id="KW-0328">Glycosyltransferase</keyword>
<evidence type="ECO:0000256" key="5">
    <source>
        <dbReference type="ARBA" id="ARBA00022985"/>
    </source>
</evidence>
<dbReference type="AlphaFoldDB" id="A0A1M5I121"/>
<evidence type="ECO:0000313" key="10">
    <source>
        <dbReference type="Proteomes" id="UP000184076"/>
    </source>
</evidence>
<dbReference type="GO" id="GO:0099621">
    <property type="term" value="F:undecaprenyl-phosphate 4-deoxy-4-formamido-L-arabinose transferase activity"/>
    <property type="evidence" value="ECO:0007669"/>
    <property type="project" value="TreeGrafter"/>
</dbReference>
<dbReference type="CDD" id="cd04187">
    <property type="entry name" value="DPM1_like_bac"/>
    <property type="match status" value="1"/>
</dbReference>
<keyword evidence="5" id="KW-0448">Lipopolysaccharide biosynthesis</keyword>
<reference evidence="10" key="1">
    <citation type="submission" date="2016-11" db="EMBL/GenBank/DDBJ databases">
        <authorList>
            <person name="Varghese N."/>
            <person name="Submissions S."/>
        </authorList>
    </citation>
    <scope>NUCLEOTIDE SEQUENCE [LARGE SCALE GENOMIC DNA]</scope>
    <source>
        <strain evidence="10">DSM 9756</strain>
    </source>
</reference>
<dbReference type="PANTHER" id="PTHR48090">
    <property type="entry name" value="UNDECAPRENYL-PHOSPHATE 4-DEOXY-4-FORMAMIDO-L-ARABINOSE TRANSFERASE-RELATED"/>
    <property type="match status" value="1"/>
</dbReference>
<keyword evidence="3 9" id="KW-0808">Transferase</keyword>
<evidence type="ECO:0000256" key="4">
    <source>
        <dbReference type="ARBA" id="ARBA00022692"/>
    </source>
</evidence>
<evidence type="ECO:0000256" key="1">
    <source>
        <dbReference type="ARBA" id="ARBA00022475"/>
    </source>
</evidence>
<proteinExistence type="predicted"/>
<evidence type="ECO:0000256" key="3">
    <source>
        <dbReference type="ARBA" id="ARBA00022679"/>
    </source>
</evidence>
<protein>
    <submittedName>
        <fullName evidence="9">Dolichol-phosphate mannosyltransferase</fullName>
    </submittedName>
</protein>
<dbReference type="EMBL" id="FQVB01000050">
    <property type="protein sequence ID" value="SHG21847.1"/>
    <property type="molecule type" value="Genomic_DNA"/>
</dbReference>
<accession>A0A1M5I121</accession>
<dbReference type="RefSeq" id="WP_073041771.1">
    <property type="nucleotide sequence ID" value="NZ_FQVB01000050.1"/>
</dbReference>
<feature type="domain" description="Glycosyltransferase 2-like" evidence="8">
    <location>
        <begin position="4"/>
        <end position="168"/>
    </location>
</feature>
<dbReference type="Proteomes" id="UP000184076">
    <property type="component" value="Unassembled WGS sequence"/>
</dbReference>
<dbReference type="InterPro" id="IPR029044">
    <property type="entry name" value="Nucleotide-diphossugar_trans"/>
</dbReference>